<dbReference type="InterPro" id="IPR052196">
    <property type="entry name" value="Bact_Kbp"/>
</dbReference>
<dbReference type="Pfam" id="PF10648">
    <property type="entry name" value="Gmad2"/>
    <property type="match status" value="1"/>
</dbReference>
<evidence type="ECO:0000313" key="3">
    <source>
        <dbReference type="Proteomes" id="UP000250222"/>
    </source>
</evidence>
<accession>A0A2Y9C2T8</accession>
<gene>
    <name evidence="2" type="ORF">SAMN05216184_101325</name>
</gene>
<dbReference type="AlphaFoldDB" id="A0A2Y9C2T8"/>
<dbReference type="SMART" id="SM00257">
    <property type="entry name" value="LysM"/>
    <property type="match status" value="1"/>
</dbReference>
<name>A0A2Y9C2T8_9MICO</name>
<evidence type="ECO:0000259" key="1">
    <source>
        <dbReference type="PROSITE" id="PS51782"/>
    </source>
</evidence>
<feature type="domain" description="LysM" evidence="1">
    <location>
        <begin position="111"/>
        <end position="159"/>
    </location>
</feature>
<evidence type="ECO:0000313" key="2">
    <source>
        <dbReference type="EMBL" id="SSA36663.1"/>
    </source>
</evidence>
<dbReference type="PANTHER" id="PTHR34700:SF4">
    <property type="entry name" value="PHAGE-LIKE ELEMENT PBSX PROTEIN XKDP"/>
    <property type="match status" value="1"/>
</dbReference>
<dbReference type="PROSITE" id="PS51782">
    <property type="entry name" value="LYSM"/>
    <property type="match status" value="1"/>
</dbReference>
<dbReference type="Gene3D" id="3.10.350.10">
    <property type="entry name" value="LysM domain"/>
    <property type="match status" value="1"/>
</dbReference>
<dbReference type="SUPFAM" id="SSF54106">
    <property type="entry name" value="LysM domain"/>
    <property type="match status" value="1"/>
</dbReference>
<protein>
    <submittedName>
        <fullName evidence="2">LysM domain-containing protein</fullName>
    </submittedName>
</protein>
<dbReference type="Pfam" id="PF01476">
    <property type="entry name" value="LysM"/>
    <property type="match status" value="1"/>
</dbReference>
<proteinExistence type="predicted"/>
<keyword evidence="3" id="KW-1185">Reference proteome</keyword>
<reference evidence="2 3" key="1">
    <citation type="submission" date="2016-10" db="EMBL/GenBank/DDBJ databases">
        <authorList>
            <person name="Cai Z."/>
        </authorList>
    </citation>
    <scope>NUCLEOTIDE SEQUENCE [LARGE SCALE GENOMIC DNA]</scope>
    <source>
        <strain evidence="2 3">CGMCC 1.10826</strain>
    </source>
</reference>
<dbReference type="RefSeq" id="WP_110850827.1">
    <property type="nucleotide sequence ID" value="NZ_QKLZ01000001.1"/>
</dbReference>
<organism evidence="2 3">
    <name type="scientific">Georgenia satyanarayanai</name>
    <dbReference type="NCBI Taxonomy" id="860221"/>
    <lineage>
        <taxon>Bacteria</taxon>
        <taxon>Bacillati</taxon>
        <taxon>Actinomycetota</taxon>
        <taxon>Actinomycetes</taxon>
        <taxon>Micrococcales</taxon>
        <taxon>Bogoriellaceae</taxon>
        <taxon>Georgenia</taxon>
    </lineage>
</organism>
<sequence>MTVDVQQPRPNDIVGDEVQIAGVAGGAFEAGYVYRISEGHDEVTGPFMAGDGVGGHGQFQVKVDVSGAAFTRERLQVEVFHVSPKDGSEQDKVIVPVILGSQIVPGYTTYLEYEVQAGDTLWAIAQQHYGDGSLYHRLVAANPDITDPDVIHTGDVVRVPQGS</sequence>
<dbReference type="InterPro" id="IPR018392">
    <property type="entry name" value="LysM"/>
</dbReference>
<dbReference type="CDD" id="cd00118">
    <property type="entry name" value="LysM"/>
    <property type="match status" value="1"/>
</dbReference>
<dbReference type="InterPro" id="IPR018911">
    <property type="entry name" value="Gmad2_Ig-like_dom"/>
</dbReference>
<dbReference type="PANTHER" id="PTHR34700">
    <property type="entry name" value="POTASSIUM BINDING PROTEIN KBP"/>
    <property type="match status" value="1"/>
</dbReference>
<dbReference type="Proteomes" id="UP000250222">
    <property type="component" value="Unassembled WGS sequence"/>
</dbReference>
<dbReference type="OrthoDB" id="3210682at2"/>
<dbReference type="EMBL" id="UETB01000001">
    <property type="protein sequence ID" value="SSA36663.1"/>
    <property type="molecule type" value="Genomic_DNA"/>
</dbReference>
<dbReference type="InterPro" id="IPR036779">
    <property type="entry name" value="LysM_dom_sf"/>
</dbReference>